<evidence type="ECO:0000256" key="2">
    <source>
        <dbReference type="ARBA" id="ARBA00022771"/>
    </source>
</evidence>
<evidence type="ECO:0000256" key="3">
    <source>
        <dbReference type="ARBA" id="ARBA00022833"/>
    </source>
</evidence>
<evidence type="ECO:0000256" key="1">
    <source>
        <dbReference type="ARBA" id="ARBA00022723"/>
    </source>
</evidence>
<keyword evidence="2 4" id="KW-0863">Zinc-finger</keyword>
<feature type="domain" description="RanBP2-type" evidence="6">
    <location>
        <begin position="673"/>
        <end position="702"/>
    </location>
</feature>
<comment type="caution">
    <text evidence="7">The sequence shown here is derived from an EMBL/GenBank/DDBJ whole genome shotgun (WGS) entry which is preliminary data.</text>
</comment>
<feature type="compositionally biased region" description="Polar residues" evidence="5">
    <location>
        <begin position="404"/>
        <end position="413"/>
    </location>
</feature>
<protein>
    <submittedName>
        <fullName evidence="7">G5205 protein</fullName>
    </submittedName>
</protein>
<feature type="compositionally biased region" description="Low complexity" evidence="5">
    <location>
        <begin position="429"/>
        <end position="459"/>
    </location>
</feature>
<dbReference type="InterPro" id="IPR013087">
    <property type="entry name" value="Znf_C2H2_type"/>
</dbReference>
<evidence type="ECO:0000259" key="6">
    <source>
        <dbReference type="PROSITE" id="PS50199"/>
    </source>
</evidence>
<dbReference type="PROSITE" id="PS00028">
    <property type="entry name" value="ZINC_FINGER_C2H2_1"/>
    <property type="match status" value="1"/>
</dbReference>
<accession>A0ABP1FS79</accession>
<dbReference type="InterPro" id="IPR044288">
    <property type="entry name" value="ZNF598/HEL2"/>
</dbReference>
<dbReference type="Pfam" id="PF23202">
    <property type="entry name" value="PAH_ZNF598"/>
    <property type="match status" value="1"/>
</dbReference>
<dbReference type="PROSITE" id="PS01358">
    <property type="entry name" value="ZF_RANBP2_1"/>
    <property type="match status" value="1"/>
</dbReference>
<dbReference type="Pfam" id="PF23230">
    <property type="entry name" value="zf-C2H2_13"/>
    <property type="match status" value="1"/>
</dbReference>
<keyword evidence="3" id="KW-0862">Zinc</keyword>
<reference evidence="7 8" key="1">
    <citation type="submission" date="2024-06" db="EMBL/GenBank/DDBJ databases">
        <authorList>
            <person name="Kraege A."/>
            <person name="Thomma B."/>
        </authorList>
    </citation>
    <scope>NUCLEOTIDE SEQUENCE [LARGE SCALE GENOMIC DNA]</scope>
</reference>
<feature type="compositionally biased region" description="Polar residues" evidence="5">
    <location>
        <begin position="474"/>
        <end position="484"/>
    </location>
</feature>
<keyword evidence="8" id="KW-1185">Reference proteome</keyword>
<organism evidence="7 8">
    <name type="scientific">Coccomyxa viridis</name>
    <dbReference type="NCBI Taxonomy" id="1274662"/>
    <lineage>
        <taxon>Eukaryota</taxon>
        <taxon>Viridiplantae</taxon>
        <taxon>Chlorophyta</taxon>
        <taxon>core chlorophytes</taxon>
        <taxon>Trebouxiophyceae</taxon>
        <taxon>Trebouxiophyceae incertae sedis</taxon>
        <taxon>Coccomyxaceae</taxon>
        <taxon>Coccomyxa</taxon>
    </lineage>
</organism>
<dbReference type="SMART" id="SM00355">
    <property type="entry name" value="ZnF_C2H2"/>
    <property type="match status" value="3"/>
</dbReference>
<feature type="compositionally biased region" description="Polar residues" evidence="5">
    <location>
        <begin position="724"/>
        <end position="734"/>
    </location>
</feature>
<dbReference type="PANTHER" id="PTHR22938">
    <property type="entry name" value="ZINC FINGER PROTEIN 598"/>
    <property type="match status" value="1"/>
</dbReference>
<dbReference type="InterPro" id="IPR057634">
    <property type="entry name" value="PAH_ZNF598/HEL2"/>
</dbReference>
<dbReference type="PROSITE" id="PS50199">
    <property type="entry name" value="ZF_RANBP2_2"/>
    <property type="match status" value="1"/>
</dbReference>
<sequence>MDDKRCVICQQINPSVLVTRFMGSYTSTLPASEFPSLGRRPGLDYLPSTQAYFDDKLHFEDIRGLCNFSHPELKEDNGQMLVFRSINQLKRQLVDTRHLQLCNICVENRKVFIPEQVAYSKPDLERHMRTGDLTGPMAESGFKGHPQCRFCRTRFFSDSELFIHMQSAHEQCFLCRRAHPDRYIYYKDYNELEDHFRHEHYLCNHQTCLDRKFIVFMTEQELKQHAAREHGGDMSKAERRQALTIPINFQYSRGQDAAGGPSGRARHDAGVPGSITIGGSGNVRSRFALRSQEDHHHLSSALHASVESAQTEDALRASAAVPSASADPTPAEAEGQGPAFSGPRHYLAAAGSRGGGNLRAEDFPALPGLSKSAKRRTKDKDKQKLGGQRSTSESDLAGSIAQALAQSSSTPNFNEEDEAVREPEWQEVRAPAQRQLAQQQRLSKLQGRAAAAAAASGGARRPEAADYFPPINGASRSAGSSRTVSPGPARATADLSASNGALPAAPSSSAREVFPALSPPAASARQLNLRSWGPGSSAAPEQRMPQKQRSQAEDFPALGKVASSSGRPPAPQPAASVSDSVKAANKAFLRKVKAQLSEEQLDEFRREASNFLQGATDGPTYYRLVVSLGLGAMVPEMAALLPDEDRRAELLSAHSAAQESDLAADAAAAHAMQFGSWQCNRCSLINGPDTRSCEACNSRRPQGASYGSSNGSAQPDADEDSFPSLGSAQAPSSSGNQNGKDAKQQKKGKKVSKFERLRLTGGDPEATLAWMDTEGGRKPPTNPQNVWTQGRPAGSAGPGGSQPRGQWSKQGKLAHEWKTIQDAWSHK</sequence>
<feature type="region of interest" description="Disordered" evidence="5">
    <location>
        <begin position="307"/>
        <end position="506"/>
    </location>
</feature>
<feature type="region of interest" description="Disordered" evidence="5">
    <location>
        <begin position="530"/>
        <end position="579"/>
    </location>
</feature>
<name>A0ABP1FS79_9CHLO</name>
<keyword evidence="1" id="KW-0479">Metal-binding</keyword>
<evidence type="ECO:0000256" key="5">
    <source>
        <dbReference type="SAM" id="MobiDB-lite"/>
    </source>
</evidence>
<proteinExistence type="predicted"/>
<feature type="region of interest" description="Disordered" evidence="5">
    <location>
        <begin position="691"/>
        <end position="813"/>
    </location>
</feature>
<dbReference type="InterPro" id="IPR001876">
    <property type="entry name" value="Znf_RanBP2"/>
</dbReference>
<evidence type="ECO:0000313" key="8">
    <source>
        <dbReference type="Proteomes" id="UP001497392"/>
    </source>
</evidence>
<dbReference type="SMART" id="SM00547">
    <property type="entry name" value="ZnF_RBZ"/>
    <property type="match status" value="1"/>
</dbReference>
<dbReference type="EMBL" id="CAXHTA020000007">
    <property type="protein sequence ID" value="CAL5222790.1"/>
    <property type="molecule type" value="Genomic_DNA"/>
</dbReference>
<dbReference type="Proteomes" id="UP001497392">
    <property type="component" value="Unassembled WGS sequence"/>
</dbReference>
<feature type="region of interest" description="Disordered" evidence="5">
    <location>
        <begin position="250"/>
        <end position="277"/>
    </location>
</feature>
<gene>
    <name evidence="7" type="primary">g5205</name>
    <name evidence="7" type="ORF">VP750_LOCUS4449</name>
</gene>
<dbReference type="Gene3D" id="2.30.30.380">
    <property type="entry name" value="Zn-finger domain of Sec23/24"/>
    <property type="match status" value="1"/>
</dbReference>
<dbReference type="SUPFAM" id="SSF90209">
    <property type="entry name" value="Ran binding protein zinc finger-like"/>
    <property type="match status" value="1"/>
</dbReference>
<evidence type="ECO:0000256" key="4">
    <source>
        <dbReference type="PROSITE-ProRule" id="PRU00322"/>
    </source>
</evidence>
<feature type="compositionally biased region" description="Low complexity" evidence="5">
    <location>
        <begin position="316"/>
        <end position="331"/>
    </location>
</feature>
<dbReference type="InterPro" id="IPR056437">
    <property type="entry name" value="Znf-C2H2_ZNF598/HEL2"/>
</dbReference>
<evidence type="ECO:0000313" key="7">
    <source>
        <dbReference type="EMBL" id="CAL5222790.1"/>
    </source>
</evidence>
<dbReference type="PANTHER" id="PTHR22938:SF0">
    <property type="entry name" value="E3 UBIQUITIN-PROTEIN LIGASE ZNF598"/>
    <property type="match status" value="1"/>
</dbReference>
<dbReference type="InterPro" id="IPR036443">
    <property type="entry name" value="Znf_RanBP2_sf"/>
</dbReference>